<dbReference type="InterPro" id="IPR051259">
    <property type="entry name" value="rRNA_Methyltransferase"/>
</dbReference>
<dbReference type="RefSeq" id="WP_091589649.1">
    <property type="nucleotide sequence ID" value="NZ_JBHRWG010000003.1"/>
</dbReference>
<evidence type="ECO:0000259" key="4">
    <source>
        <dbReference type="SMART" id="SM00967"/>
    </source>
</evidence>
<dbReference type="CDD" id="cd18095">
    <property type="entry name" value="SpoU-like_rRNA-MTase"/>
    <property type="match status" value="1"/>
</dbReference>
<evidence type="ECO:0000256" key="3">
    <source>
        <dbReference type="ARBA" id="ARBA00022679"/>
    </source>
</evidence>
<dbReference type="Gene3D" id="3.40.1280.10">
    <property type="match status" value="1"/>
</dbReference>
<dbReference type="Gene3D" id="3.30.1330.30">
    <property type="match status" value="1"/>
</dbReference>
<name>A0A1C3N1X7_9ACTN</name>
<evidence type="ECO:0000256" key="1">
    <source>
        <dbReference type="ARBA" id="ARBA00007228"/>
    </source>
</evidence>
<dbReference type="SMART" id="SM00967">
    <property type="entry name" value="SpoU_sub_bind"/>
    <property type="match status" value="1"/>
</dbReference>
<dbReference type="GO" id="GO:0008173">
    <property type="term" value="F:RNA methyltransferase activity"/>
    <property type="evidence" value="ECO:0007669"/>
    <property type="project" value="InterPro"/>
</dbReference>
<protein>
    <submittedName>
        <fullName evidence="5">RNA methyltransferase, TrmH family</fullName>
    </submittedName>
</protein>
<proteinExistence type="inferred from homology"/>
<reference evidence="6" key="1">
    <citation type="submission" date="2016-06" db="EMBL/GenBank/DDBJ databases">
        <authorList>
            <person name="Varghese N."/>
        </authorList>
    </citation>
    <scope>NUCLEOTIDE SEQUENCE [LARGE SCALE GENOMIC DNA]</scope>
    <source>
        <strain evidence="6">DSM 45344</strain>
    </source>
</reference>
<dbReference type="GO" id="GO:0006396">
    <property type="term" value="P:RNA processing"/>
    <property type="evidence" value="ECO:0007669"/>
    <property type="project" value="InterPro"/>
</dbReference>
<dbReference type="SUPFAM" id="SSF75217">
    <property type="entry name" value="alpha/beta knot"/>
    <property type="match status" value="1"/>
</dbReference>
<dbReference type="STRING" id="307121.GA0070620_2068"/>
<dbReference type="GO" id="GO:0003723">
    <property type="term" value="F:RNA binding"/>
    <property type="evidence" value="ECO:0007669"/>
    <property type="project" value="InterPro"/>
</dbReference>
<dbReference type="InterPro" id="IPR001537">
    <property type="entry name" value="SpoU_MeTrfase"/>
</dbReference>
<dbReference type="InterPro" id="IPR053888">
    <property type="entry name" value="MRM3-like_sub_bind"/>
</dbReference>
<dbReference type="Pfam" id="PF00588">
    <property type="entry name" value="SpoU_methylase"/>
    <property type="match status" value="1"/>
</dbReference>
<dbReference type="PATRIC" id="fig|307121.4.peg.2120"/>
<dbReference type="Pfam" id="PF22435">
    <property type="entry name" value="MRM3-like_sub_bind"/>
    <property type="match status" value="1"/>
</dbReference>
<dbReference type="PANTHER" id="PTHR43191">
    <property type="entry name" value="RRNA METHYLTRANSFERASE 3"/>
    <property type="match status" value="1"/>
</dbReference>
<evidence type="ECO:0000313" key="5">
    <source>
        <dbReference type="EMBL" id="SBV26574.1"/>
    </source>
</evidence>
<dbReference type="GO" id="GO:0032259">
    <property type="term" value="P:methylation"/>
    <property type="evidence" value="ECO:0007669"/>
    <property type="project" value="UniProtKB-KW"/>
</dbReference>
<dbReference type="PANTHER" id="PTHR43191:SF2">
    <property type="entry name" value="RRNA METHYLTRANSFERASE 3, MITOCHONDRIAL"/>
    <property type="match status" value="1"/>
</dbReference>
<evidence type="ECO:0000256" key="2">
    <source>
        <dbReference type="ARBA" id="ARBA00022603"/>
    </source>
</evidence>
<dbReference type="InterPro" id="IPR029064">
    <property type="entry name" value="Ribosomal_eL30-like_sf"/>
</dbReference>
<gene>
    <name evidence="5" type="ORF">GA0070620_2068</name>
</gene>
<dbReference type="InterPro" id="IPR013123">
    <property type="entry name" value="SpoU_subst-bd"/>
</dbReference>
<dbReference type="SUPFAM" id="SSF55315">
    <property type="entry name" value="L30e-like"/>
    <property type="match status" value="1"/>
</dbReference>
<organism evidence="5 6">
    <name type="scientific">Micromonospora krabiensis</name>
    <dbReference type="NCBI Taxonomy" id="307121"/>
    <lineage>
        <taxon>Bacteria</taxon>
        <taxon>Bacillati</taxon>
        <taxon>Actinomycetota</taxon>
        <taxon>Actinomycetes</taxon>
        <taxon>Micromonosporales</taxon>
        <taxon>Micromonosporaceae</taxon>
        <taxon>Micromonospora</taxon>
    </lineage>
</organism>
<keyword evidence="3 5" id="KW-0808">Transferase</keyword>
<comment type="similarity">
    <text evidence="1">Belongs to the class IV-like SAM-binding methyltransferase superfamily. RNA methyltransferase TrmH family.</text>
</comment>
<accession>A0A1C3N1X7</accession>
<dbReference type="GO" id="GO:0005737">
    <property type="term" value="C:cytoplasm"/>
    <property type="evidence" value="ECO:0007669"/>
    <property type="project" value="UniProtKB-ARBA"/>
</dbReference>
<dbReference type="EMBL" id="LT598496">
    <property type="protein sequence ID" value="SBV26574.1"/>
    <property type="molecule type" value="Genomic_DNA"/>
</dbReference>
<dbReference type="AlphaFoldDB" id="A0A1C3N1X7"/>
<dbReference type="Proteomes" id="UP000199393">
    <property type="component" value="Chromosome I"/>
</dbReference>
<dbReference type="InterPro" id="IPR029028">
    <property type="entry name" value="Alpha/beta_knot_MTases"/>
</dbReference>
<dbReference type="InterPro" id="IPR029026">
    <property type="entry name" value="tRNA_m1G_MTases_N"/>
</dbReference>
<evidence type="ECO:0000313" key="6">
    <source>
        <dbReference type="Proteomes" id="UP000199393"/>
    </source>
</evidence>
<keyword evidence="2 5" id="KW-0489">Methyltransferase</keyword>
<dbReference type="OrthoDB" id="9794400at2"/>
<feature type="domain" description="RNA 2-O ribose methyltransferase substrate binding" evidence="4">
    <location>
        <begin position="29"/>
        <end position="103"/>
    </location>
</feature>
<sequence length="265" mass="27352">MLFTPRTPRVVAARRLHRRRDREATGRFLAEGPQAVREALAVPGVVTELFGTPAALDRHAALAALAAGGDVPVSEVTEDALAALAETVAPQGLVAVCRHLDVPLDEALARTPRLVAVLAEIRDPGNAGTVLRTADAAGAGAVIFAGDAVDPYNGKCVRASAGSLFHVDVVRAPDPVDVVAALRRAGLTVLATTGYGDDDLDDLADAGRLAAPTAWLFGSEAHGLPRELTGAADARVRVPLHGRAESLNLAAAAAVCLYASARAHR</sequence>
<keyword evidence="6" id="KW-1185">Reference proteome</keyword>